<gene>
    <name evidence="2" type="ORF">DS2_01340</name>
</gene>
<dbReference type="AlphaFoldDB" id="W7QX63"/>
<feature type="chain" id="PRO_5004898587" evidence="1">
    <location>
        <begin position="29"/>
        <end position="305"/>
    </location>
</feature>
<dbReference type="OrthoDB" id="1435536at2"/>
<evidence type="ECO:0000313" key="2">
    <source>
        <dbReference type="EMBL" id="EWH12323.1"/>
    </source>
</evidence>
<dbReference type="STRING" id="1328313.DS2_01340"/>
<evidence type="ECO:0000256" key="1">
    <source>
        <dbReference type="SAM" id="SignalP"/>
    </source>
</evidence>
<dbReference type="RefSeq" id="WP_035012786.1">
    <property type="nucleotide sequence ID" value="NZ_ARZY01000001.1"/>
</dbReference>
<protein>
    <submittedName>
        <fullName evidence="2">Uncharacterized protein</fullName>
    </submittedName>
</protein>
<keyword evidence="1" id="KW-0732">Signal</keyword>
<reference evidence="2 3" key="1">
    <citation type="journal article" date="2014" name="Genome Announc.">
        <title>Draft Genome Sequence of the Agar-Degrading Bacterium Catenovulum sp. Strain DS-2, Isolated from Intestines of Haliotis diversicolor.</title>
        <authorList>
            <person name="Shan D."/>
            <person name="Li X."/>
            <person name="Gu Z."/>
            <person name="Wei G."/>
            <person name="Gao Z."/>
            <person name="Shao Z."/>
        </authorList>
    </citation>
    <scope>NUCLEOTIDE SEQUENCE [LARGE SCALE GENOMIC DNA]</scope>
    <source>
        <strain evidence="2 3">DS-2</strain>
    </source>
</reference>
<feature type="signal peptide" evidence="1">
    <location>
        <begin position="1"/>
        <end position="28"/>
    </location>
</feature>
<proteinExistence type="predicted"/>
<evidence type="ECO:0000313" key="3">
    <source>
        <dbReference type="Proteomes" id="UP000019276"/>
    </source>
</evidence>
<accession>W7QX63</accession>
<dbReference type="Proteomes" id="UP000019276">
    <property type="component" value="Unassembled WGS sequence"/>
</dbReference>
<dbReference type="EMBL" id="ARZY01000001">
    <property type="protein sequence ID" value="EWH12323.1"/>
    <property type="molecule type" value="Genomic_DNA"/>
</dbReference>
<organism evidence="2 3">
    <name type="scientific">Catenovulum agarivorans DS-2</name>
    <dbReference type="NCBI Taxonomy" id="1328313"/>
    <lineage>
        <taxon>Bacteria</taxon>
        <taxon>Pseudomonadati</taxon>
        <taxon>Pseudomonadota</taxon>
        <taxon>Gammaproteobacteria</taxon>
        <taxon>Alteromonadales</taxon>
        <taxon>Alteromonadaceae</taxon>
        <taxon>Catenovulum</taxon>
    </lineage>
</organism>
<dbReference type="eggNOG" id="ENOG502ZM6C">
    <property type="taxonomic scope" value="Bacteria"/>
</dbReference>
<keyword evidence="3" id="KW-1185">Reference proteome</keyword>
<name>W7QX63_9ALTE</name>
<sequence>MFLLKKLIKQFSYIVVILAASSSLTAVLAHPTGNLVSIGGTAYFPYVVPIDHPNHKSSVLSWQMGGQVEVVLTSEYTASDFMLSALDNNLYIIERRYQHSNSKNYIRLLELQSDNSTNTIWPWFEDKWRLGEGGFHVQSDQQVIFVKYPDVLLHKADGSVDQAFEFPHPVKRLRKVEQGLLLLGENQAWLVDQQGKIKRQWDNLLNQAAANAPLNRNQIFDIDYQQGRLLVANWGNRSFDIVSHNNRQTSLMHAVKTPYTAHWVTHFNHGYLLMASTITFDGNNPRPLLIFKATADAQAQIIWQD</sequence>
<comment type="caution">
    <text evidence="2">The sequence shown here is derived from an EMBL/GenBank/DDBJ whole genome shotgun (WGS) entry which is preliminary data.</text>
</comment>